<keyword evidence="1" id="KW-0812">Transmembrane</keyword>
<dbReference type="OrthoDB" id="3352450at2759"/>
<dbReference type="AlphaFoldDB" id="A0A165RX63"/>
<feature type="transmembrane region" description="Helical" evidence="1">
    <location>
        <begin position="24"/>
        <end position="43"/>
    </location>
</feature>
<accession>A0A165RX63</accession>
<protein>
    <submittedName>
        <fullName evidence="2">Uncharacterized protein</fullName>
    </submittedName>
</protein>
<dbReference type="InParanoid" id="A0A165RX63"/>
<reference evidence="2 3" key="1">
    <citation type="journal article" date="2016" name="Mol. Biol. Evol.">
        <title>Comparative Genomics of Early-Diverging Mushroom-Forming Fungi Provides Insights into the Origins of Lignocellulose Decay Capabilities.</title>
        <authorList>
            <person name="Nagy L.G."/>
            <person name="Riley R."/>
            <person name="Tritt A."/>
            <person name="Adam C."/>
            <person name="Daum C."/>
            <person name="Floudas D."/>
            <person name="Sun H."/>
            <person name="Yadav J.S."/>
            <person name="Pangilinan J."/>
            <person name="Larsson K.H."/>
            <person name="Matsuura K."/>
            <person name="Barry K."/>
            <person name="Labutti K."/>
            <person name="Kuo R."/>
            <person name="Ohm R.A."/>
            <person name="Bhattacharya S.S."/>
            <person name="Shirouzu T."/>
            <person name="Yoshinaga Y."/>
            <person name="Martin F.M."/>
            <person name="Grigoriev I.V."/>
            <person name="Hibbett D.S."/>
        </authorList>
    </citation>
    <scope>NUCLEOTIDE SEQUENCE [LARGE SCALE GENOMIC DNA]</scope>
    <source>
        <strain evidence="2 3">HHB14362 ss-1</strain>
    </source>
</reference>
<dbReference type="Proteomes" id="UP000076761">
    <property type="component" value="Unassembled WGS sequence"/>
</dbReference>
<sequence>MESETSGLPPEAVQRCKKEALRDGAFAGLTCGLTGALVGARIMRLSRNLTIVSGCLTGVLSGYLFTLAFRDANIAQLKKDVRIAAARSPFVPDDRPQ</sequence>
<keyword evidence="1" id="KW-1133">Transmembrane helix</keyword>
<feature type="transmembrane region" description="Helical" evidence="1">
    <location>
        <begin position="49"/>
        <end position="69"/>
    </location>
</feature>
<evidence type="ECO:0000313" key="3">
    <source>
        <dbReference type="Proteomes" id="UP000076761"/>
    </source>
</evidence>
<name>A0A165RX63_9AGAM</name>
<evidence type="ECO:0000313" key="2">
    <source>
        <dbReference type="EMBL" id="KZT24385.1"/>
    </source>
</evidence>
<dbReference type="EMBL" id="KV425578">
    <property type="protein sequence ID" value="KZT24385.1"/>
    <property type="molecule type" value="Genomic_DNA"/>
</dbReference>
<keyword evidence="3" id="KW-1185">Reference proteome</keyword>
<proteinExistence type="predicted"/>
<keyword evidence="1" id="KW-0472">Membrane</keyword>
<gene>
    <name evidence="2" type="ORF">NEOLEDRAFT_1135208</name>
</gene>
<evidence type="ECO:0000256" key="1">
    <source>
        <dbReference type="SAM" id="Phobius"/>
    </source>
</evidence>
<organism evidence="2 3">
    <name type="scientific">Neolentinus lepideus HHB14362 ss-1</name>
    <dbReference type="NCBI Taxonomy" id="1314782"/>
    <lineage>
        <taxon>Eukaryota</taxon>
        <taxon>Fungi</taxon>
        <taxon>Dikarya</taxon>
        <taxon>Basidiomycota</taxon>
        <taxon>Agaricomycotina</taxon>
        <taxon>Agaricomycetes</taxon>
        <taxon>Gloeophyllales</taxon>
        <taxon>Gloeophyllaceae</taxon>
        <taxon>Neolentinus</taxon>
    </lineage>
</organism>